<proteinExistence type="predicted"/>
<reference evidence="2" key="1">
    <citation type="journal article" date="2021" name="Mol. Ecol. Resour.">
        <title>Apolygus lucorum genome provides insights into omnivorousness and mesophyll feeding.</title>
        <authorList>
            <person name="Liu Y."/>
            <person name="Liu H."/>
            <person name="Wang H."/>
            <person name="Huang T."/>
            <person name="Liu B."/>
            <person name="Yang B."/>
            <person name="Yin L."/>
            <person name="Li B."/>
            <person name="Zhang Y."/>
            <person name="Zhang S."/>
            <person name="Jiang F."/>
            <person name="Zhang X."/>
            <person name="Ren Y."/>
            <person name="Wang B."/>
            <person name="Wang S."/>
            <person name="Lu Y."/>
            <person name="Wu K."/>
            <person name="Fan W."/>
            <person name="Wang G."/>
        </authorList>
    </citation>
    <scope>NUCLEOTIDE SEQUENCE</scope>
    <source>
        <strain evidence="2">12Hb</strain>
    </source>
</reference>
<gene>
    <name evidence="2" type="ORF">GE061_008676</name>
</gene>
<dbReference type="Proteomes" id="UP000466442">
    <property type="component" value="Unassembled WGS sequence"/>
</dbReference>
<dbReference type="GO" id="GO:0008061">
    <property type="term" value="F:chitin binding"/>
    <property type="evidence" value="ECO:0007669"/>
    <property type="project" value="InterPro"/>
</dbReference>
<evidence type="ECO:0000313" key="3">
    <source>
        <dbReference type="Proteomes" id="UP000466442"/>
    </source>
</evidence>
<dbReference type="GO" id="GO:0005576">
    <property type="term" value="C:extracellular region"/>
    <property type="evidence" value="ECO:0007669"/>
    <property type="project" value="InterPro"/>
</dbReference>
<protein>
    <recommendedName>
        <fullName evidence="1">Chitin-binding type-2 domain-containing protein</fullName>
    </recommendedName>
</protein>
<accession>A0A8S9WJX0</accession>
<dbReference type="InterPro" id="IPR036508">
    <property type="entry name" value="Chitin-bd_dom_sf"/>
</dbReference>
<keyword evidence="3" id="KW-1185">Reference proteome</keyword>
<dbReference type="SMART" id="SM00494">
    <property type="entry name" value="ChtBD2"/>
    <property type="match status" value="3"/>
</dbReference>
<dbReference type="EMBL" id="WIXP02000017">
    <property type="protein sequence ID" value="KAF6197710.1"/>
    <property type="molecule type" value="Genomic_DNA"/>
</dbReference>
<name>A0A8S9WJX0_APOLU</name>
<organism evidence="2 3">
    <name type="scientific">Apolygus lucorum</name>
    <name type="common">Small green plant bug</name>
    <name type="synonym">Lygocoris lucorum</name>
    <dbReference type="NCBI Taxonomy" id="248454"/>
    <lineage>
        <taxon>Eukaryota</taxon>
        <taxon>Metazoa</taxon>
        <taxon>Ecdysozoa</taxon>
        <taxon>Arthropoda</taxon>
        <taxon>Hexapoda</taxon>
        <taxon>Insecta</taxon>
        <taxon>Pterygota</taxon>
        <taxon>Neoptera</taxon>
        <taxon>Paraneoptera</taxon>
        <taxon>Hemiptera</taxon>
        <taxon>Heteroptera</taxon>
        <taxon>Panheteroptera</taxon>
        <taxon>Cimicomorpha</taxon>
        <taxon>Miridae</taxon>
        <taxon>Mirini</taxon>
        <taxon>Apolygus</taxon>
    </lineage>
</organism>
<sequence>MSGVCSTFMFCGEDGKWTRRACPAGEYYAGQSGCGKELCPYAPVPGDCESFVMASGMVEKCEFGFRFDSATKQCVPFAQAKCLAIECEGTERKNHPTSCNQYLECHNQQWEVRGCSWFHNKFDMTSRECVFGWWGDKATCRYDPANCTEGSISPVMGNCRDYLTCTSGRRQEQSCFWLKKFDETSSKCVWWGEKCG</sequence>
<dbReference type="SUPFAM" id="SSF57625">
    <property type="entry name" value="Invertebrate chitin-binding proteins"/>
    <property type="match status" value="1"/>
</dbReference>
<evidence type="ECO:0000259" key="1">
    <source>
        <dbReference type="PROSITE" id="PS50940"/>
    </source>
</evidence>
<dbReference type="OrthoDB" id="6627116at2759"/>
<dbReference type="AlphaFoldDB" id="A0A8S9WJX0"/>
<comment type="caution">
    <text evidence="2">The sequence shown here is derived from an EMBL/GenBank/DDBJ whole genome shotgun (WGS) entry which is preliminary data.</text>
</comment>
<feature type="domain" description="Chitin-binding type-2" evidence="1">
    <location>
        <begin position="144"/>
        <end position="196"/>
    </location>
</feature>
<dbReference type="Pfam" id="PF01607">
    <property type="entry name" value="CBM_14"/>
    <property type="match status" value="1"/>
</dbReference>
<dbReference type="InterPro" id="IPR002557">
    <property type="entry name" value="Chitin-bd_dom"/>
</dbReference>
<evidence type="ECO:0000313" key="2">
    <source>
        <dbReference type="EMBL" id="KAF6197710.1"/>
    </source>
</evidence>
<dbReference type="PROSITE" id="PS50940">
    <property type="entry name" value="CHIT_BIND_II"/>
    <property type="match status" value="1"/>
</dbReference>